<proteinExistence type="predicted"/>
<dbReference type="InterPro" id="IPR004662">
    <property type="entry name" value="AcgluKinase_fam"/>
</dbReference>
<keyword evidence="12" id="KW-1185">Reference proteome</keyword>
<dbReference type="InterPro" id="IPR001057">
    <property type="entry name" value="Glu/AcGlu_kinase"/>
</dbReference>
<dbReference type="PANTHER" id="PTHR23342:SF0">
    <property type="entry name" value="N-ACETYLGLUTAMATE SYNTHASE, MITOCHONDRIAL"/>
    <property type="match status" value="1"/>
</dbReference>
<evidence type="ECO:0000256" key="3">
    <source>
        <dbReference type="ARBA" id="ARBA00022571"/>
    </source>
</evidence>
<dbReference type="InterPro" id="IPR001048">
    <property type="entry name" value="Asp/Glu/Uridylate_kinase"/>
</dbReference>
<reference evidence="11 12" key="1">
    <citation type="submission" date="2020-11" db="EMBL/GenBank/DDBJ databases">
        <title>Genomic insight of Alicyclobacillus mali FL 18 reveals a new arsenic-resistant strain, with potential in environmental biotechnology.</title>
        <authorList>
            <person name="Fiorentino G."/>
            <person name="Gallo G."/>
            <person name="Aulitto M."/>
        </authorList>
    </citation>
    <scope>NUCLEOTIDE SEQUENCE [LARGE SCALE GENOMIC DNA]</scope>
    <source>
        <strain evidence="11 12">FL 18</strain>
    </source>
</reference>
<accession>A0ABS0F2K3</accession>
<dbReference type="PRINTS" id="PR00474">
    <property type="entry name" value="GLU5KINASE"/>
</dbReference>
<keyword evidence="3" id="KW-0055">Arginine biosynthesis</keyword>
<dbReference type="CDD" id="cd04238">
    <property type="entry name" value="AAK_NAGK-like"/>
    <property type="match status" value="1"/>
</dbReference>
<gene>
    <name evidence="11" type="primary">argB</name>
    <name evidence="11" type="ORF">IW967_06490</name>
</gene>
<dbReference type="PIRSF" id="PIRSF000728">
    <property type="entry name" value="NAGK"/>
    <property type="match status" value="1"/>
</dbReference>
<feature type="domain" description="Aspartate/glutamate/uridylate kinase" evidence="10">
    <location>
        <begin position="3"/>
        <end position="230"/>
    </location>
</feature>
<keyword evidence="5 11" id="KW-0808">Transferase</keyword>
<evidence type="ECO:0000256" key="9">
    <source>
        <dbReference type="ARBA" id="ARBA00048141"/>
    </source>
</evidence>
<dbReference type="SUPFAM" id="SSF53633">
    <property type="entry name" value="Carbamate kinase-like"/>
    <property type="match status" value="1"/>
</dbReference>
<evidence type="ECO:0000256" key="8">
    <source>
        <dbReference type="ARBA" id="ARBA00022840"/>
    </source>
</evidence>
<dbReference type="GO" id="GO:0003991">
    <property type="term" value="F:acetylglutamate kinase activity"/>
    <property type="evidence" value="ECO:0007669"/>
    <property type="project" value="UniProtKB-EC"/>
</dbReference>
<evidence type="ECO:0000256" key="6">
    <source>
        <dbReference type="ARBA" id="ARBA00022741"/>
    </source>
</evidence>
<sequence length="263" mass="27241">MGVIVIKLGGSLEGSAGAALAGAVQEAGRRGSPVVLVHGGGPRISKRLRDAGIELPFVNGLRQTSEEAMPHVMAALAECNRDIAEALAGRGVDVAAFADGEIVVAKDVGRLRTGDVAAVRVDPVRGAVASGCVPVIAPFGRDAAGRPYNINADHAASHIAGALGATRLVFLTDVPGIYRDFEAGDLLLDTTPDELEHLLQAGAFSTGMIPKVNAVLHAAQHGVREVWVVDGRDLEVLRMAMFGTSERRAAGTRLVAHKEGVTA</sequence>
<evidence type="ECO:0000256" key="5">
    <source>
        <dbReference type="ARBA" id="ARBA00022679"/>
    </source>
</evidence>
<evidence type="ECO:0000313" key="12">
    <source>
        <dbReference type="Proteomes" id="UP000642910"/>
    </source>
</evidence>
<evidence type="ECO:0000256" key="4">
    <source>
        <dbReference type="ARBA" id="ARBA00022605"/>
    </source>
</evidence>
<name>A0ABS0F2K3_9BACL</name>
<dbReference type="Proteomes" id="UP000642910">
    <property type="component" value="Unassembled WGS sequence"/>
</dbReference>
<comment type="caution">
    <text evidence="11">The sequence shown here is derived from an EMBL/GenBank/DDBJ whole genome shotgun (WGS) entry which is preliminary data.</text>
</comment>
<comment type="catalytic activity">
    <reaction evidence="9">
        <text>N-acetyl-L-glutamate + ATP = N-acetyl-L-glutamyl 5-phosphate + ADP</text>
        <dbReference type="Rhea" id="RHEA:14629"/>
        <dbReference type="ChEBI" id="CHEBI:30616"/>
        <dbReference type="ChEBI" id="CHEBI:44337"/>
        <dbReference type="ChEBI" id="CHEBI:57936"/>
        <dbReference type="ChEBI" id="CHEBI:456216"/>
        <dbReference type="EC" id="2.7.2.8"/>
    </reaction>
</comment>
<dbReference type="NCBIfam" id="TIGR00761">
    <property type="entry name" value="argB"/>
    <property type="match status" value="1"/>
</dbReference>
<keyword evidence="8" id="KW-0067">ATP-binding</keyword>
<evidence type="ECO:0000256" key="7">
    <source>
        <dbReference type="ARBA" id="ARBA00022777"/>
    </source>
</evidence>
<evidence type="ECO:0000256" key="2">
    <source>
        <dbReference type="ARBA" id="ARBA00013065"/>
    </source>
</evidence>
<keyword evidence="6" id="KW-0547">Nucleotide-binding</keyword>
<dbReference type="PANTHER" id="PTHR23342">
    <property type="entry name" value="N-ACETYLGLUTAMATE SYNTHASE"/>
    <property type="match status" value="1"/>
</dbReference>
<evidence type="ECO:0000256" key="1">
    <source>
        <dbReference type="ARBA" id="ARBA00004828"/>
    </source>
</evidence>
<keyword evidence="7 11" id="KW-0418">Kinase</keyword>
<dbReference type="EC" id="2.7.2.8" evidence="2"/>
<organism evidence="11 12">
    <name type="scientific">Alicyclobacillus mali</name>
    <name type="common">ex Roth et al. 2021</name>
    <dbReference type="NCBI Taxonomy" id="1123961"/>
    <lineage>
        <taxon>Bacteria</taxon>
        <taxon>Bacillati</taxon>
        <taxon>Bacillota</taxon>
        <taxon>Bacilli</taxon>
        <taxon>Bacillales</taxon>
        <taxon>Alicyclobacillaceae</taxon>
        <taxon>Alicyclobacillus</taxon>
    </lineage>
</organism>
<dbReference type="Pfam" id="PF00696">
    <property type="entry name" value="AA_kinase"/>
    <property type="match status" value="1"/>
</dbReference>
<dbReference type="RefSeq" id="WP_195867421.1">
    <property type="nucleotide sequence ID" value="NZ_JADPKZ010000037.1"/>
</dbReference>
<evidence type="ECO:0000313" key="11">
    <source>
        <dbReference type="EMBL" id="MBF8377513.1"/>
    </source>
</evidence>
<dbReference type="InterPro" id="IPR036393">
    <property type="entry name" value="AceGlu_kinase-like_sf"/>
</dbReference>
<comment type="pathway">
    <text evidence="1">Amino-acid biosynthesis; L-arginine biosynthesis; N(2)-acetyl-L-ornithine from L-glutamate: step 2/4.</text>
</comment>
<protein>
    <recommendedName>
        <fullName evidence="2">acetylglutamate kinase</fullName>
        <ecNumber evidence="2">2.7.2.8</ecNumber>
    </recommendedName>
</protein>
<evidence type="ECO:0000259" key="10">
    <source>
        <dbReference type="Pfam" id="PF00696"/>
    </source>
</evidence>
<dbReference type="EMBL" id="JADPKZ010000037">
    <property type="protein sequence ID" value="MBF8377513.1"/>
    <property type="molecule type" value="Genomic_DNA"/>
</dbReference>
<dbReference type="Gene3D" id="3.40.1160.10">
    <property type="entry name" value="Acetylglutamate kinase-like"/>
    <property type="match status" value="1"/>
</dbReference>
<keyword evidence="4" id="KW-0028">Amino-acid biosynthesis</keyword>